<organism evidence="6 7">
    <name type="scientific">Megasphaera paucivorans</name>
    <dbReference type="NCBI Taxonomy" id="349095"/>
    <lineage>
        <taxon>Bacteria</taxon>
        <taxon>Bacillati</taxon>
        <taxon>Bacillota</taxon>
        <taxon>Negativicutes</taxon>
        <taxon>Veillonellales</taxon>
        <taxon>Veillonellaceae</taxon>
        <taxon>Megasphaera</taxon>
    </lineage>
</organism>
<dbReference type="RefSeq" id="WP_218118765.1">
    <property type="nucleotide sequence ID" value="NZ_FNHQ01000019.1"/>
</dbReference>
<sequence length="449" mass="50432">MTKDISRTQSVCPVCLQVVNANILQGKDGNIYMQKRCPEHGVFTVLLWEGSMEEYLSWGTYANNDDVITAPRPVDKGCPYDCGLCQGHQSNGCCVLLELTNRCNLSCPVCFADSGSQNEHDMTLREISDQYDMLMDRGGPFNIQLSGGEPTLRDDLPEIIQLGRKKGFTFFQLNTNGIRLAEEKEYAHALKTAGLSCVFLQFDGFANTTFMVLRGKLLLEIKQQAIEHCRQAGLGVILVPVIAPGININEIGALLRFAVNQMPVVRGVHFQPVSYFGRCVLKNSAWRITIPRMLREIEKQTKGCMKQSDFSGGGAENPYCSFHASYMRFSDRSLQALSPRYHQGCCIKASEARDFVARQWSGSNLEDLPIEKKCCKNSSMENTDSLDEFLVQAKENTFTVSGMLFQDAYNLDLRRLRRCYICEVDSTFGMVPFCAYNITDGKGKALYRR</sequence>
<dbReference type="CDD" id="cd01335">
    <property type="entry name" value="Radical_SAM"/>
    <property type="match status" value="1"/>
</dbReference>
<keyword evidence="4" id="KW-0411">Iron-sulfur</keyword>
<dbReference type="PANTHER" id="PTHR43306:SF1">
    <property type="entry name" value="7,8-DIHYDRO-6-HYDROXYMETHYLPTERIN DIMETHYLTRANSFERASE"/>
    <property type="match status" value="1"/>
</dbReference>
<reference evidence="6 7" key="1">
    <citation type="submission" date="2016-10" db="EMBL/GenBank/DDBJ databases">
        <authorList>
            <person name="de Groot N.N."/>
        </authorList>
    </citation>
    <scope>NUCLEOTIDE SEQUENCE [LARGE SCALE GENOMIC DNA]</scope>
    <source>
        <strain evidence="6 7">DSM 16981</strain>
    </source>
</reference>
<dbReference type="Pfam" id="PF04055">
    <property type="entry name" value="Radical_SAM"/>
    <property type="match status" value="1"/>
</dbReference>
<dbReference type="SFLD" id="SFLDG01100">
    <property type="entry name" value="methyltransferase_(Class_D)"/>
    <property type="match status" value="1"/>
</dbReference>
<proteinExistence type="predicted"/>
<dbReference type="AlphaFoldDB" id="A0A1G9XU66"/>
<keyword evidence="3" id="KW-0408">Iron</keyword>
<dbReference type="PANTHER" id="PTHR43306">
    <property type="entry name" value="7,8-DIHYDRO-6-HYDROXYMETHYLPTERIN DIMETHYLTRANSFERASE"/>
    <property type="match status" value="1"/>
</dbReference>
<dbReference type="Proteomes" id="UP000199309">
    <property type="component" value="Unassembled WGS sequence"/>
</dbReference>
<name>A0A1G9XU66_9FIRM</name>
<evidence type="ECO:0000256" key="4">
    <source>
        <dbReference type="ARBA" id="ARBA00023014"/>
    </source>
</evidence>
<dbReference type="InterPro" id="IPR054698">
    <property type="entry name" value="rSAM_Se_TrsS"/>
</dbReference>
<keyword evidence="1" id="KW-0949">S-adenosyl-L-methionine</keyword>
<evidence type="ECO:0000256" key="2">
    <source>
        <dbReference type="ARBA" id="ARBA00022723"/>
    </source>
</evidence>
<dbReference type="SFLD" id="SFLDS00029">
    <property type="entry name" value="Radical_SAM"/>
    <property type="match status" value="1"/>
</dbReference>
<dbReference type="GO" id="GO:0051536">
    <property type="term" value="F:iron-sulfur cluster binding"/>
    <property type="evidence" value="ECO:0007669"/>
    <property type="project" value="UniProtKB-KW"/>
</dbReference>
<accession>A0A1G9XU66</accession>
<dbReference type="InterPro" id="IPR007197">
    <property type="entry name" value="rSAM"/>
</dbReference>
<keyword evidence="2" id="KW-0479">Metal-binding</keyword>
<evidence type="ECO:0000313" key="6">
    <source>
        <dbReference type="EMBL" id="SDN00347.1"/>
    </source>
</evidence>
<dbReference type="Pfam" id="PF23545">
    <property type="entry name" value="Zn_ribbon_HMPTM"/>
    <property type="match status" value="1"/>
</dbReference>
<evidence type="ECO:0000256" key="1">
    <source>
        <dbReference type="ARBA" id="ARBA00022691"/>
    </source>
</evidence>
<keyword evidence="7" id="KW-1185">Reference proteome</keyword>
<dbReference type="PROSITE" id="PS51918">
    <property type="entry name" value="RADICAL_SAM"/>
    <property type="match status" value="1"/>
</dbReference>
<evidence type="ECO:0000313" key="7">
    <source>
        <dbReference type="Proteomes" id="UP000199309"/>
    </source>
</evidence>
<protein>
    <recommendedName>
        <fullName evidence="5">Radical SAM core domain-containing protein</fullName>
    </recommendedName>
</protein>
<dbReference type="NCBIfam" id="NF045646">
    <property type="entry name" value="rSAM_Se_TrsS"/>
    <property type="match status" value="1"/>
</dbReference>
<dbReference type="InterPro" id="IPR013785">
    <property type="entry name" value="Aldolase_TIM"/>
</dbReference>
<evidence type="ECO:0000259" key="5">
    <source>
        <dbReference type="PROSITE" id="PS51918"/>
    </source>
</evidence>
<dbReference type="EMBL" id="FNHQ01000019">
    <property type="protein sequence ID" value="SDN00347.1"/>
    <property type="molecule type" value="Genomic_DNA"/>
</dbReference>
<dbReference type="SFLD" id="SFLDG01067">
    <property type="entry name" value="SPASM/twitch_domain_containing"/>
    <property type="match status" value="1"/>
</dbReference>
<dbReference type="GO" id="GO:0046872">
    <property type="term" value="F:metal ion binding"/>
    <property type="evidence" value="ECO:0007669"/>
    <property type="project" value="UniProtKB-KW"/>
</dbReference>
<dbReference type="GO" id="GO:0003824">
    <property type="term" value="F:catalytic activity"/>
    <property type="evidence" value="ECO:0007669"/>
    <property type="project" value="InterPro"/>
</dbReference>
<feature type="domain" description="Radical SAM core" evidence="5">
    <location>
        <begin position="89"/>
        <end position="315"/>
    </location>
</feature>
<dbReference type="InterPro" id="IPR056488">
    <property type="entry name" value="Zn_ribbon_HMPTM"/>
</dbReference>
<dbReference type="InterPro" id="IPR058240">
    <property type="entry name" value="rSAM_sf"/>
</dbReference>
<dbReference type="STRING" id="349095.SAMN05660299_01928"/>
<gene>
    <name evidence="6" type="ORF">SAMN05660299_01928</name>
</gene>
<dbReference type="SUPFAM" id="SSF102114">
    <property type="entry name" value="Radical SAM enzymes"/>
    <property type="match status" value="1"/>
</dbReference>
<dbReference type="Gene3D" id="3.20.20.70">
    <property type="entry name" value="Aldolase class I"/>
    <property type="match status" value="1"/>
</dbReference>
<dbReference type="InterPro" id="IPR034474">
    <property type="entry name" value="Methyltransferase_Class_D"/>
</dbReference>
<evidence type="ECO:0000256" key="3">
    <source>
        <dbReference type="ARBA" id="ARBA00023004"/>
    </source>
</evidence>